<feature type="domain" description="Pyridoxamine 5'-phosphate oxidase N-terminal" evidence="1">
    <location>
        <begin position="19"/>
        <end position="117"/>
    </location>
</feature>
<keyword evidence="3" id="KW-1185">Reference proteome</keyword>
<dbReference type="InterPro" id="IPR012349">
    <property type="entry name" value="Split_barrel_FMN-bd"/>
</dbReference>
<evidence type="ECO:0000259" key="1">
    <source>
        <dbReference type="Pfam" id="PF01243"/>
    </source>
</evidence>
<organism evidence="2 3">
    <name type="scientific">Rhodovulum euryhalinum</name>
    <dbReference type="NCBI Taxonomy" id="35805"/>
    <lineage>
        <taxon>Bacteria</taxon>
        <taxon>Pseudomonadati</taxon>
        <taxon>Pseudomonadota</taxon>
        <taxon>Alphaproteobacteria</taxon>
        <taxon>Rhodobacterales</taxon>
        <taxon>Paracoccaceae</taxon>
        <taxon>Rhodovulum</taxon>
    </lineage>
</organism>
<accession>A0A4R2K6V7</accession>
<dbReference type="RefSeq" id="WP_132546583.1">
    <property type="nucleotide sequence ID" value="NZ_SLWW01000019.1"/>
</dbReference>
<comment type="caution">
    <text evidence="2">The sequence shown here is derived from an EMBL/GenBank/DDBJ whole genome shotgun (WGS) entry which is preliminary data.</text>
</comment>
<dbReference type="PANTHER" id="PTHR13343">
    <property type="entry name" value="CREG1 PROTEIN"/>
    <property type="match status" value="1"/>
</dbReference>
<dbReference type="Gene3D" id="2.30.110.10">
    <property type="entry name" value="Electron Transport, Fmn-binding Protein, Chain A"/>
    <property type="match status" value="1"/>
</dbReference>
<gene>
    <name evidence="2" type="ORF">EV655_11930</name>
</gene>
<dbReference type="InterPro" id="IPR011576">
    <property type="entry name" value="Pyridox_Oxase_N"/>
</dbReference>
<dbReference type="OrthoDB" id="9814594at2"/>
<dbReference type="Proteomes" id="UP000295142">
    <property type="component" value="Unassembled WGS sequence"/>
</dbReference>
<dbReference type="Pfam" id="PF01243">
    <property type="entry name" value="PNPOx_N"/>
    <property type="match status" value="1"/>
</dbReference>
<dbReference type="AlphaFoldDB" id="A0A4R2K6V7"/>
<dbReference type="GO" id="GO:0005737">
    <property type="term" value="C:cytoplasm"/>
    <property type="evidence" value="ECO:0007669"/>
    <property type="project" value="UniProtKB-ARBA"/>
</dbReference>
<reference evidence="2 3" key="1">
    <citation type="submission" date="2019-03" db="EMBL/GenBank/DDBJ databases">
        <title>Genomic Encyclopedia of Type Strains, Phase IV (KMG-IV): sequencing the most valuable type-strain genomes for metagenomic binning, comparative biology and taxonomic classification.</title>
        <authorList>
            <person name="Goeker M."/>
        </authorList>
    </citation>
    <scope>NUCLEOTIDE SEQUENCE [LARGE SCALE GENOMIC DNA]</scope>
    <source>
        <strain evidence="2 3">DSM 4868</strain>
    </source>
</reference>
<sequence>MPEKDPFRPADDEARSLARRLIEEARFGALAVMRGGLPFVTRIALAPGPDGVPLTLISDLAPHTRALREAPVCSVLVGEPEPKGDPLAHPRLTIEARAEFIDRDAPDHAALRARYLGIQPKARLYVDFADCHFVRLMPWAGHLNGGFGKAFLLRPDDLIVG</sequence>
<evidence type="ECO:0000313" key="2">
    <source>
        <dbReference type="EMBL" id="TCO69033.1"/>
    </source>
</evidence>
<name>A0A4R2K6V7_9RHOB</name>
<proteinExistence type="predicted"/>
<protein>
    <recommendedName>
        <fullName evidence="1">Pyridoxamine 5'-phosphate oxidase N-terminal domain-containing protein</fullName>
    </recommendedName>
</protein>
<dbReference type="SUPFAM" id="SSF50475">
    <property type="entry name" value="FMN-binding split barrel"/>
    <property type="match status" value="1"/>
</dbReference>
<dbReference type="PANTHER" id="PTHR13343:SF17">
    <property type="entry name" value="CELLULAR REPRESSOR OF E1A-STIMULATED GENES, ISOFORM A"/>
    <property type="match status" value="1"/>
</dbReference>
<evidence type="ECO:0000313" key="3">
    <source>
        <dbReference type="Proteomes" id="UP000295142"/>
    </source>
</evidence>
<dbReference type="EMBL" id="SLWW01000019">
    <property type="protein sequence ID" value="TCO69033.1"/>
    <property type="molecule type" value="Genomic_DNA"/>
</dbReference>